<dbReference type="GeneID" id="66126947"/>
<evidence type="ECO:0000313" key="5">
    <source>
        <dbReference type="EMBL" id="KAG7819028.1"/>
    </source>
</evidence>
<feature type="compositionally biased region" description="Low complexity" evidence="1">
    <location>
        <begin position="101"/>
        <end position="145"/>
    </location>
</feature>
<evidence type="ECO:0000313" key="6">
    <source>
        <dbReference type="Proteomes" id="UP001196530"/>
    </source>
</evidence>
<dbReference type="PROSITE" id="PS51212">
    <property type="entry name" value="WSC"/>
    <property type="match status" value="1"/>
</dbReference>
<proteinExistence type="predicted"/>
<evidence type="ECO:0000256" key="1">
    <source>
        <dbReference type="SAM" id="MobiDB-lite"/>
    </source>
</evidence>
<feature type="transmembrane region" description="Helical" evidence="2">
    <location>
        <begin position="316"/>
        <end position="338"/>
    </location>
</feature>
<keyword evidence="2" id="KW-1133">Transmembrane helix</keyword>
<dbReference type="Pfam" id="PF01822">
    <property type="entry name" value="WSC"/>
    <property type="match status" value="1"/>
</dbReference>
<evidence type="ECO:0000259" key="4">
    <source>
        <dbReference type="PROSITE" id="PS51212"/>
    </source>
</evidence>
<feature type="region of interest" description="Disordered" evidence="1">
    <location>
        <begin position="286"/>
        <end position="305"/>
    </location>
</feature>
<accession>A0AAN6I5U5</accession>
<gene>
    <name evidence="5" type="ORF">KL928_002896</name>
</gene>
<dbReference type="AlphaFoldDB" id="A0AAN6I5U5"/>
<reference evidence="5" key="1">
    <citation type="journal article" date="2021" name="G3 (Bethesda)">
        <title>Genomic diversity, chromosomal rearrangements, and interspecies hybridization in the ogataea polymorpha species complex.</title>
        <authorList>
            <person name="Hanson S.J."/>
            <person name="Cinneide E.O."/>
            <person name="Salzberg L.I."/>
            <person name="Wolfe K.H."/>
            <person name="McGowan J."/>
            <person name="Fitzpatrick D.A."/>
            <person name="Matlin K."/>
        </authorList>
    </citation>
    <scope>NUCLEOTIDE SEQUENCE</scope>
    <source>
        <strain evidence="5">61-244</strain>
    </source>
</reference>
<comment type="caution">
    <text evidence="5">The sequence shown here is derived from an EMBL/GenBank/DDBJ whole genome shotgun (WGS) entry which is preliminary data.</text>
</comment>
<evidence type="ECO:0000256" key="2">
    <source>
        <dbReference type="SAM" id="Phobius"/>
    </source>
</evidence>
<dbReference type="RefSeq" id="XP_043060050.1">
    <property type="nucleotide sequence ID" value="XM_043203422.1"/>
</dbReference>
<protein>
    <recommendedName>
        <fullName evidence="4">WSC domain-containing protein</fullName>
    </recommendedName>
</protein>
<keyword evidence="2" id="KW-0472">Membrane</keyword>
<feature type="signal peptide" evidence="3">
    <location>
        <begin position="1"/>
        <end position="19"/>
    </location>
</feature>
<name>A0AAN6I5U5_PICAN</name>
<feature type="compositionally biased region" description="Low complexity" evidence="1">
    <location>
        <begin position="291"/>
        <end position="305"/>
    </location>
</feature>
<organism evidence="5 6">
    <name type="scientific">Pichia angusta</name>
    <name type="common">Yeast</name>
    <name type="synonym">Hansenula polymorpha</name>
    <dbReference type="NCBI Taxonomy" id="870730"/>
    <lineage>
        <taxon>Eukaryota</taxon>
        <taxon>Fungi</taxon>
        <taxon>Dikarya</taxon>
        <taxon>Ascomycota</taxon>
        <taxon>Saccharomycotina</taxon>
        <taxon>Pichiomycetes</taxon>
        <taxon>Pichiales</taxon>
        <taxon>Pichiaceae</taxon>
        <taxon>Ogataea</taxon>
    </lineage>
</organism>
<sequence length="453" mass="46882">MLIWFFLVSLGSALEQALCSKENTGSVTTNNIWMSNGYCSDFCKEYRYAIVQGEDCWCSNTAPDDTSDLDNCDTTCPGYGYEDCGGDGYYGYIKVGDTSDDSGSSSSSADQSSTADRSTSSSTANTQASSSSETVSSETPSSDSTYADSNSDSTSSEIQEASATTDSSSSSTSATSSSSSSSTSSTTHSSTSTSSSSASPSSSSTASSSSVSSSTTSTSANPTSSEASSATSIPSSAALSSTSSSSSQTLALSTSSYLSSSQGSGISTALVTTMIKTTITYTPASSATEINKSSPSSTATDSSKNSSSFFDHKGKVAAVFSVVGIVSLALILLLTFILRKMYLNKHKGPIAIESDTESFEKPVIIGTLPNTPTPSSPPPSASAKRASVFSLHRKSNSAPTAVQRPTPLSDMVMVDQRLDPHSELYNNNNYSTRSLSDQVDYSRKVLRVANPDA</sequence>
<dbReference type="EMBL" id="JAHLUX010000005">
    <property type="protein sequence ID" value="KAG7819028.1"/>
    <property type="molecule type" value="Genomic_DNA"/>
</dbReference>
<feature type="chain" id="PRO_5042945524" description="WSC domain-containing protein" evidence="3">
    <location>
        <begin position="20"/>
        <end position="453"/>
    </location>
</feature>
<feature type="compositionally biased region" description="Low complexity" evidence="1">
    <location>
        <begin position="161"/>
        <end position="242"/>
    </location>
</feature>
<dbReference type="InterPro" id="IPR002889">
    <property type="entry name" value="WSC_carb-bd"/>
</dbReference>
<dbReference type="Proteomes" id="UP001196530">
    <property type="component" value="Unassembled WGS sequence"/>
</dbReference>
<evidence type="ECO:0000256" key="3">
    <source>
        <dbReference type="SAM" id="SignalP"/>
    </source>
</evidence>
<dbReference type="SMART" id="SM00321">
    <property type="entry name" value="WSC"/>
    <property type="match status" value="1"/>
</dbReference>
<keyword evidence="3" id="KW-0732">Signal</keyword>
<feature type="domain" description="WSC" evidence="4">
    <location>
        <begin position="13"/>
        <end position="96"/>
    </location>
</feature>
<feature type="region of interest" description="Disordered" evidence="1">
    <location>
        <begin position="100"/>
        <end position="242"/>
    </location>
</feature>
<keyword evidence="2" id="KW-0812">Transmembrane</keyword>
<feature type="compositionally biased region" description="Polar residues" evidence="1">
    <location>
        <begin position="146"/>
        <end position="159"/>
    </location>
</feature>